<evidence type="ECO:0000313" key="2">
    <source>
        <dbReference type="Proteomes" id="UP000249547"/>
    </source>
</evidence>
<comment type="caution">
    <text evidence="1">The sequence shown here is derived from an EMBL/GenBank/DDBJ whole genome shotgun (WGS) entry which is preliminary data.</text>
</comment>
<name>A0A327QYH8_9BACT</name>
<dbReference type="EMBL" id="QLLL01000002">
    <property type="protein sequence ID" value="RAJ08774.1"/>
    <property type="molecule type" value="Genomic_DNA"/>
</dbReference>
<dbReference type="RefSeq" id="WP_148707225.1">
    <property type="nucleotide sequence ID" value="NZ_QLLL01000002.1"/>
</dbReference>
<gene>
    <name evidence="1" type="ORF">LX64_01428</name>
</gene>
<dbReference type="OrthoDB" id="1263966at2"/>
<accession>A0A327QYH8</accession>
<proteinExistence type="predicted"/>
<evidence type="ECO:0000313" key="1">
    <source>
        <dbReference type="EMBL" id="RAJ08774.1"/>
    </source>
</evidence>
<sequence length="100" mass="12057">MDERFFFKVYLNALENALKNDHHNYGYLVKSPDFYMDSETMHEIDRFIEEALPNREFIDFVEEYFDAKSHNFPDVGKMDIDDARKYIIDEIGKLKMKYAL</sequence>
<organism evidence="1 2">
    <name type="scientific">Chitinophaga skermanii</name>
    <dbReference type="NCBI Taxonomy" id="331697"/>
    <lineage>
        <taxon>Bacteria</taxon>
        <taxon>Pseudomonadati</taxon>
        <taxon>Bacteroidota</taxon>
        <taxon>Chitinophagia</taxon>
        <taxon>Chitinophagales</taxon>
        <taxon>Chitinophagaceae</taxon>
        <taxon>Chitinophaga</taxon>
    </lineage>
</organism>
<protein>
    <recommendedName>
        <fullName evidence="3">Self-protective colicin-like immunity protein</fullName>
    </recommendedName>
</protein>
<dbReference type="AlphaFoldDB" id="A0A327QYH8"/>
<reference evidence="1 2" key="1">
    <citation type="submission" date="2018-06" db="EMBL/GenBank/DDBJ databases">
        <title>Genomic Encyclopedia of Archaeal and Bacterial Type Strains, Phase II (KMG-II): from individual species to whole genera.</title>
        <authorList>
            <person name="Goeker M."/>
        </authorList>
    </citation>
    <scope>NUCLEOTIDE SEQUENCE [LARGE SCALE GENOMIC DNA]</scope>
    <source>
        <strain evidence="1 2">DSM 23857</strain>
    </source>
</reference>
<dbReference type="Proteomes" id="UP000249547">
    <property type="component" value="Unassembled WGS sequence"/>
</dbReference>
<evidence type="ECO:0008006" key="3">
    <source>
        <dbReference type="Google" id="ProtNLM"/>
    </source>
</evidence>
<keyword evidence="2" id="KW-1185">Reference proteome</keyword>